<dbReference type="InterPro" id="IPR000210">
    <property type="entry name" value="BTB/POZ_dom"/>
</dbReference>
<keyword evidence="5" id="KW-1185">Reference proteome</keyword>
<feature type="compositionally biased region" description="Basic and acidic residues" evidence="1">
    <location>
        <begin position="380"/>
        <end position="389"/>
    </location>
</feature>
<dbReference type="PANTHER" id="PTHR23319:SF13">
    <property type="entry name" value="GRAM DOMAIN-CONTAINING PROTEIN"/>
    <property type="match status" value="1"/>
</dbReference>
<feature type="region of interest" description="Disordered" evidence="1">
    <location>
        <begin position="219"/>
        <end position="247"/>
    </location>
</feature>
<gene>
    <name evidence="4" type="ORF">GEV33_004298</name>
</gene>
<dbReference type="InterPro" id="IPR004182">
    <property type="entry name" value="GRAM"/>
</dbReference>
<feature type="domain" description="BTB" evidence="3">
    <location>
        <begin position="593"/>
        <end position="660"/>
    </location>
</feature>
<dbReference type="SMART" id="SM00225">
    <property type="entry name" value="BTB"/>
    <property type="match status" value="1"/>
</dbReference>
<evidence type="ECO:0000256" key="1">
    <source>
        <dbReference type="SAM" id="MobiDB-lite"/>
    </source>
</evidence>
<evidence type="ECO:0000256" key="2">
    <source>
        <dbReference type="SAM" id="Phobius"/>
    </source>
</evidence>
<comment type="caution">
    <text evidence="4">The sequence shown here is derived from an EMBL/GenBank/DDBJ whole genome shotgun (WGS) entry which is preliminary data.</text>
</comment>
<feature type="region of interest" description="Disordered" evidence="1">
    <location>
        <begin position="1"/>
        <end position="57"/>
    </location>
</feature>
<dbReference type="Pfam" id="PF00651">
    <property type="entry name" value="BTB"/>
    <property type="match status" value="1"/>
</dbReference>
<evidence type="ECO:0000259" key="3">
    <source>
        <dbReference type="PROSITE" id="PS50097"/>
    </source>
</evidence>
<feature type="compositionally biased region" description="Polar residues" evidence="1">
    <location>
        <begin position="36"/>
        <end position="57"/>
    </location>
</feature>
<feature type="region of interest" description="Disordered" evidence="1">
    <location>
        <begin position="372"/>
        <end position="394"/>
    </location>
</feature>
<dbReference type="GO" id="GO:0120015">
    <property type="term" value="F:sterol transfer activity"/>
    <property type="evidence" value="ECO:0007669"/>
    <property type="project" value="TreeGrafter"/>
</dbReference>
<dbReference type="GO" id="GO:0032934">
    <property type="term" value="F:sterol binding"/>
    <property type="evidence" value="ECO:0007669"/>
    <property type="project" value="TreeGrafter"/>
</dbReference>
<reference evidence="4" key="1">
    <citation type="journal article" date="2020" name="J Insects Food Feed">
        <title>The yellow mealworm (Tenebrio molitor) genome: a resource for the emerging insects as food and feed industry.</title>
        <authorList>
            <person name="Eriksson T."/>
            <person name="Andere A."/>
            <person name="Kelstrup H."/>
            <person name="Emery V."/>
            <person name="Picard C."/>
        </authorList>
    </citation>
    <scope>NUCLEOTIDE SEQUENCE</scope>
    <source>
        <strain evidence="4">Stoneville</strain>
        <tissue evidence="4">Whole head</tissue>
    </source>
</reference>
<dbReference type="InterPro" id="IPR011993">
    <property type="entry name" value="PH-like_dom_sf"/>
</dbReference>
<feature type="compositionally biased region" description="Polar residues" evidence="1">
    <location>
        <begin position="219"/>
        <end position="228"/>
    </location>
</feature>
<dbReference type="AlphaFoldDB" id="A0A8J6HRU8"/>
<keyword evidence="2" id="KW-0472">Membrane</keyword>
<feature type="compositionally biased region" description="Polar residues" evidence="1">
    <location>
        <begin position="1"/>
        <end position="10"/>
    </location>
</feature>
<dbReference type="GO" id="GO:0140268">
    <property type="term" value="C:endoplasmic reticulum-plasma membrane contact site"/>
    <property type="evidence" value="ECO:0007669"/>
    <property type="project" value="TreeGrafter"/>
</dbReference>
<dbReference type="Gene3D" id="2.30.29.30">
    <property type="entry name" value="Pleckstrin-homology domain (PH domain)/Phosphotyrosine-binding domain (PTB)"/>
    <property type="match status" value="1"/>
</dbReference>
<organism evidence="4 5">
    <name type="scientific">Tenebrio molitor</name>
    <name type="common">Yellow mealworm beetle</name>
    <dbReference type="NCBI Taxonomy" id="7067"/>
    <lineage>
        <taxon>Eukaryota</taxon>
        <taxon>Metazoa</taxon>
        <taxon>Ecdysozoa</taxon>
        <taxon>Arthropoda</taxon>
        <taxon>Hexapoda</taxon>
        <taxon>Insecta</taxon>
        <taxon>Pterygota</taxon>
        <taxon>Neoptera</taxon>
        <taxon>Endopterygota</taxon>
        <taxon>Coleoptera</taxon>
        <taxon>Polyphaga</taxon>
        <taxon>Cucujiformia</taxon>
        <taxon>Tenebrionidae</taxon>
        <taxon>Tenebrio</taxon>
    </lineage>
</organism>
<dbReference type="GO" id="GO:0005789">
    <property type="term" value="C:endoplasmic reticulum membrane"/>
    <property type="evidence" value="ECO:0007669"/>
    <property type="project" value="TreeGrafter"/>
</dbReference>
<keyword evidence="2" id="KW-0812">Transmembrane</keyword>
<dbReference type="PROSITE" id="PS50097">
    <property type="entry name" value="BTB"/>
    <property type="match status" value="1"/>
</dbReference>
<feature type="transmembrane region" description="Helical" evidence="2">
    <location>
        <begin position="463"/>
        <end position="484"/>
    </location>
</feature>
<dbReference type="InterPro" id="IPR051482">
    <property type="entry name" value="Cholesterol_transport"/>
</dbReference>
<name>A0A8J6HRU8_TENMO</name>
<dbReference type="PANTHER" id="PTHR23319">
    <property type="entry name" value="GRAM DOMAIN CONTAINING 1B, ISOFORM E"/>
    <property type="match status" value="1"/>
</dbReference>
<reference evidence="4" key="2">
    <citation type="submission" date="2021-08" db="EMBL/GenBank/DDBJ databases">
        <authorList>
            <person name="Eriksson T."/>
        </authorList>
    </citation>
    <scope>NUCLEOTIDE SEQUENCE</scope>
    <source>
        <strain evidence="4">Stoneville</strain>
        <tissue evidence="4">Whole head</tissue>
    </source>
</reference>
<proteinExistence type="predicted"/>
<dbReference type="CDD" id="cd13220">
    <property type="entry name" value="PH-GRAM_GRAMDC"/>
    <property type="match status" value="1"/>
</dbReference>
<evidence type="ECO:0000313" key="4">
    <source>
        <dbReference type="EMBL" id="KAH0818493.1"/>
    </source>
</evidence>
<dbReference type="GO" id="GO:0032366">
    <property type="term" value="P:intracellular sterol transport"/>
    <property type="evidence" value="ECO:0007669"/>
    <property type="project" value="TreeGrafter"/>
</dbReference>
<dbReference type="SMART" id="SM00568">
    <property type="entry name" value="GRAM"/>
    <property type="match status" value="1"/>
</dbReference>
<evidence type="ECO:0000313" key="5">
    <source>
        <dbReference type="Proteomes" id="UP000719412"/>
    </source>
</evidence>
<sequence>MITLKSSGNFGSAGARSAPGTPQGILGTSPGGLTEQPASQPCSPGCTSPSIQRSPSHSLFTKCDKKAMEIYKTTHAGELSHWLIAKITLQLIKAAITAFLEETVYQWYTLWSVVPSRGRRKCLPRDRCYLQMITTATTTAPDGRYRLTRLTADKAYLFIHLIWLFEFYMRKFQLVNRAAKMQKDDTTSISSSGSNSSGSSWSTDFDSASLKHLSTSTPAMTAQAQLTEPPSPKTAKESKVPTTSKARQKKFNRHFPAVDEDEKVLNHYSCALIGDILLQGHLYITKNYFAFYSNVFGYVTKLLIPMLSVEKITKEKTARIIPNAVGISTNEDKHVFGSLMSRDNTYRYMVKVWEVAQNASLLVVEPEIVEPVPVSDSDSSETREGESGRESPAPIPNILAHVVLPSKEHCIHRDGEYQIEAVVKSLTIHPVPGPKLEKQRSVEFVGALKQGISKFASLPRQSLILFTTTLLLILLFLSAAVLLYRISKIQNKYSYNLQETMVASGSEDIYSNLLQYQTQLHSKSAGAVHNFLDSNLDQIAKVRQSLEALSTLLLPNNRQQEASSRDSSSGEEMVPMFLCTQRLQMFFSKTDYCDMTLQFEGNVQLKVHRLVMNACTEYFQFLEQTCTLEENVIMMPSDLQADVIVPIVNFMYTGMLEFHLSIFDRLYKTAQVMNITILTKLLDAQKQPLSPAVKPVKKKHIDSPHFYNLQAKKTVAKTGHHSDLPAPLPGRKLPVWKRKSIPTPSQSHSHSVSQLCFPEPRWAPAVDPLSLPDNTPKPTRFEWPDEDLPALNLMDTSFEEISYTSKPLLTQEEEHRASTSFDDLKHIPNANRSIVSSKKRSSPTLDMEEMKNYVKEQKIRSGLSQDDEGADNEVEIVENSQKRKAPDQKVKGVTKKVRFDEQENKTTTISIATDAKSGGELNHEKIVTEILKKYPQLVKKNKNIRLKIMAKNKTAALEPTKVENIQIRTPRVKVQLLHVELNITRSWEYSGSK</sequence>
<protein>
    <recommendedName>
        <fullName evidence="3">BTB domain-containing protein</fullName>
    </recommendedName>
</protein>
<dbReference type="Pfam" id="PF02893">
    <property type="entry name" value="GRAM"/>
    <property type="match status" value="1"/>
</dbReference>
<dbReference type="Gene3D" id="3.30.710.10">
    <property type="entry name" value="Potassium Channel Kv1.1, Chain A"/>
    <property type="match status" value="1"/>
</dbReference>
<dbReference type="InterPro" id="IPR011333">
    <property type="entry name" value="SKP1/BTB/POZ_sf"/>
</dbReference>
<dbReference type="SUPFAM" id="SSF54695">
    <property type="entry name" value="POZ domain"/>
    <property type="match status" value="1"/>
</dbReference>
<accession>A0A8J6HRU8</accession>
<keyword evidence="2" id="KW-1133">Transmembrane helix</keyword>
<dbReference type="EMBL" id="JABDTM020017571">
    <property type="protein sequence ID" value="KAH0818493.1"/>
    <property type="molecule type" value="Genomic_DNA"/>
</dbReference>
<dbReference type="Proteomes" id="UP000719412">
    <property type="component" value="Unassembled WGS sequence"/>
</dbReference>
<dbReference type="GO" id="GO:0005886">
    <property type="term" value="C:plasma membrane"/>
    <property type="evidence" value="ECO:0007669"/>
    <property type="project" value="TreeGrafter"/>
</dbReference>